<reference evidence="3" key="1">
    <citation type="submission" date="2016-11" db="EMBL/GenBank/DDBJ databases">
        <authorList>
            <person name="Shukria A."/>
            <person name="Stevens D.C."/>
        </authorList>
    </citation>
    <scope>NUCLEOTIDE SEQUENCE [LARGE SCALE GENOMIC DNA]</scope>
    <source>
        <strain evidence="3">Cbfe23</strain>
    </source>
</reference>
<dbReference type="SUPFAM" id="SSF110221">
    <property type="entry name" value="AbfB domain"/>
    <property type="match status" value="1"/>
</dbReference>
<dbReference type="InterPro" id="IPR007934">
    <property type="entry name" value="AbfB_ABD"/>
</dbReference>
<dbReference type="CDD" id="cd23399">
    <property type="entry name" value="beta-trefoil_ABD_ABFB"/>
    <property type="match status" value="1"/>
</dbReference>
<dbReference type="Gene3D" id="2.60.120.560">
    <property type="entry name" value="Exo-inulinase, domain 1"/>
    <property type="match status" value="1"/>
</dbReference>
<evidence type="ECO:0000313" key="3">
    <source>
        <dbReference type="Proteomes" id="UP000182229"/>
    </source>
</evidence>
<dbReference type="STRING" id="83449.BON30_25205"/>
<accession>A0A1L9B845</accession>
<reference evidence="2 3" key="2">
    <citation type="submission" date="2016-12" db="EMBL/GenBank/DDBJ databases">
        <title>Draft Genome Sequence of Cystobacter ferrugineus Strain Cbfe23.</title>
        <authorList>
            <person name="Akbar S."/>
            <person name="Dowd S.E."/>
            <person name="Stevens D.C."/>
        </authorList>
    </citation>
    <scope>NUCLEOTIDE SEQUENCE [LARGE SCALE GENOMIC DNA]</scope>
    <source>
        <strain evidence="2 3">Cbfe23</strain>
    </source>
</reference>
<dbReference type="Pfam" id="PF05270">
    <property type="entry name" value="AbfB"/>
    <property type="match status" value="1"/>
</dbReference>
<gene>
    <name evidence="2" type="ORF">BON30_25205</name>
</gene>
<dbReference type="Proteomes" id="UP000182229">
    <property type="component" value="Unassembled WGS sequence"/>
</dbReference>
<dbReference type="InterPro" id="IPR036195">
    <property type="entry name" value="AbfB_ABD_sf"/>
</dbReference>
<evidence type="ECO:0000313" key="2">
    <source>
        <dbReference type="EMBL" id="OJH38424.1"/>
    </source>
</evidence>
<keyword evidence="3" id="KW-1185">Reference proteome</keyword>
<dbReference type="GO" id="GO:0046556">
    <property type="term" value="F:alpha-L-arabinofuranosidase activity"/>
    <property type="evidence" value="ECO:0007669"/>
    <property type="project" value="InterPro"/>
</dbReference>
<proteinExistence type="predicted"/>
<dbReference type="EMBL" id="MPIN01000006">
    <property type="protein sequence ID" value="OJH38424.1"/>
    <property type="molecule type" value="Genomic_DNA"/>
</dbReference>
<dbReference type="GO" id="GO:0046373">
    <property type="term" value="P:L-arabinose metabolic process"/>
    <property type="evidence" value="ECO:0007669"/>
    <property type="project" value="InterPro"/>
</dbReference>
<name>A0A1L9B845_9BACT</name>
<dbReference type="AlphaFoldDB" id="A0A1L9B845"/>
<organism evidence="2 3">
    <name type="scientific">Cystobacter ferrugineus</name>
    <dbReference type="NCBI Taxonomy" id="83449"/>
    <lineage>
        <taxon>Bacteria</taxon>
        <taxon>Pseudomonadati</taxon>
        <taxon>Myxococcota</taxon>
        <taxon>Myxococcia</taxon>
        <taxon>Myxococcales</taxon>
        <taxon>Cystobacterineae</taxon>
        <taxon>Archangiaceae</taxon>
        <taxon>Cystobacter</taxon>
    </lineage>
</organism>
<evidence type="ECO:0000259" key="1">
    <source>
        <dbReference type="Pfam" id="PF05270"/>
    </source>
</evidence>
<protein>
    <recommendedName>
        <fullName evidence="1">Alpha-L-arabinofuranosidase B arabinose-binding domain-containing protein</fullName>
    </recommendedName>
</protein>
<sequence>MACSWRALPLKVYVDDLVTPKISVTDGSYVSGAIGVRTYQAQARFDNLSVRAFSRFESLLQGSFVRHQKSRGRIDHIIFPAEDAEWRVVPGLANASALSLESVNFPGYFLRHRNGELWLDRDDGSSLFKADATWWRRAGLANSALLSFESFNFPGYYLRHREGLLYLNGISTSTDRSDATFRE</sequence>
<dbReference type="Gene3D" id="2.80.10.50">
    <property type="match status" value="1"/>
</dbReference>
<comment type="caution">
    <text evidence="2">The sequence shown here is derived from an EMBL/GenBank/DDBJ whole genome shotgun (WGS) entry which is preliminary data.</text>
</comment>
<feature type="domain" description="Alpha-L-arabinofuranosidase B arabinose-binding" evidence="1">
    <location>
        <begin position="61"/>
        <end position="182"/>
    </location>
</feature>